<dbReference type="InterPro" id="IPR016181">
    <property type="entry name" value="Acyl_CoA_acyltransferase"/>
</dbReference>
<dbReference type="EMBL" id="PZFQ01000028">
    <property type="protein sequence ID" value="PTI75045.1"/>
    <property type="molecule type" value="Genomic_DNA"/>
</dbReference>
<protein>
    <submittedName>
        <fullName evidence="2">N-acetyltransferase</fullName>
    </submittedName>
</protein>
<dbReference type="RefSeq" id="WP_107545159.1">
    <property type="nucleotide sequence ID" value="NZ_PZFQ01000028.1"/>
</dbReference>
<sequence length="184" mass="21615">METNCVIEHTRIMETNFIIETERLFLIRPSHYYLEKLHQLHANPKTNLYNPDGPHQSIEETKAMLKTWMNHWLRYSFGYCLMIEKKTGKMLGICGLSYKQLNGETYLNLAYRLETQHTLKGYTKEACKAVIENVKTTAKVNNKILVRTKINNLPSIKTAESLGFVRDSHYDDFESYDDVYFFES</sequence>
<evidence type="ECO:0000313" key="2">
    <source>
        <dbReference type="EMBL" id="PTI75045.1"/>
    </source>
</evidence>
<proteinExistence type="predicted"/>
<dbReference type="InterPro" id="IPR000182">
    <property type="entry name" value="GNAT_dom"/>
</dbReference>
<dbReference type="Proteomes" id="UP000241960">
    <property type="component" value="Unassembled WGS sequence"/>
</dbReference>
<evidence type="ECO:0000259" key="1">
    <source>
        <dbReference type="Pfam" id="PF13302"/>
    </source>
</evidence>
<name>A0A9Q6HN92_9STAP</name>
<dbReference type="AlphaFoldDB" id="A0A9Q6HN92"/>
<feature type="domain" description="N-acetyltransferase" evidence="1">
    <location>
        <begin position="23"/>
        <end position="165"/>
    </location>
</feature>
<dbReference type="PANTHER" id="PTHR43792">
    <property type="entry name" value="GNAT FAMILY, PUTATIVE (AFU_ORTHOLOGUE AFUA_3G00765)-RELATED-RELATED"/>
    <property type="match status" value="1"/>
</dbReference>
<evidence type="ECO:0000313" key="3">
    <source>
        <dbReference type="Proteomes" id="UP000241960"/>
    </source>
</evidence>
<dbReference type="InterPro" id="IPR051531">
    <property type="entry name" value="N-acetyltransferase"/>
</dbReference>
<reference evidence="2 3" key="1">
    <citation type="journal article" date="2016" name="Front. Microbiol.">
        <title>Comprehensive Phylogenetic Analysis of Bovine Non-aureus Staphylococci Species Based on Whole-Genome Sequencing.</title>
        <authorList>
            <person name="Naushad S."/>
            <person name="Barkema H.W."/>
            <person name="Luby C."/>
            <person name="Condas L.A."/>
            <person name="Nobrega D.B."/>
            <person name="Carson D.A."/>
            <person name="De Buck J."/>
        </authorList>
    </citation>
    <scope>NUCLEOTIDE SEQUENCE [LARGE SCALE GENOMIC DNA]</scope>
    <source>
        <strain evidence="2 3">SNUC 1231</strain>
    </source>
</reference>
<comment type="caution">
    <text evidence="2">The sequence shown here is derived from an EMBL/GenBank/DDBJ whole genome shotgun (WGS) entry which is preliminary data.</text>
</comment>
<accession>A0A9Q6HN92</accession>
<organism evidence="2 3">
    <name type="scientific">Staphylococcus succinus</name>
    <dbReference type="NCBI Taxonomy" id="61015"/>
    <lineage>
        <taxon>Bacteria</taxon>
        <taxon>Bacillati</taxon>
        <taxon>Bacillota</taxon>
        <taxon>Bacilli</taxon>
        <taxon>Bacillales</taxon>
        <taxon>Staphylococcaceae</taxon>
        <taxon>Staphylococcus</taxon>
    </lineage>
</organism>
<dbReference type="GO" id="GO:0016747">
    <property type="term" value="F:acyltransferase activity, transferring groups other than amino-acyl groups"/>
    <property type="evidence" value="ECO:0007669"/>
    <property type="project" value="InterPro"/>
</dbReference>
<dbReference type="PANTHER" id="PTHR43792:SF13">
    <property type="entry name" value="ACETYLTRANSFERASE"/>
    <property type="match status" value="1"/>
</dbReference>
<dbReference type="Pfam" id="PF13302">
    <property type="entry name" value="Acetyltransf_3"/>
    <property type="match status" value="1"/>
</dbReference>
<gene>
    <name evidence="2" type="ORF">BU058_08965</name>
</gene>
<dbReference type="Gene3D" id="3.40.630.30">
    <property type="match status" value="1"/>
</dbReference>
<dbReference type="SUPFAM" id="SSF55729">
    <property type="entry name" value="Acyl-CoA N-acyltransferases (Nat)"/>
    <property type="match status" value="1"/>
</dbReference>